<proteinExistence type="predicted"/>
<evidence type="ECO:0000313" key="1">
    <source>
        <dbReference type="EMBL" id="OLN31689.1"/>
    </source>
</evidence>
<reference evidence="1 2" key="1">
    <citation type="submission" date="2016-09" db="EMBL/GenBank/DDBJ databases">
        <title>Complete genome of Desulfosporosinus sp. OL.</title>
        <authorList>
            <person name="Mardanov A."/>
            <person name="Beletsky A."/>
            <person name="Panova A."/>
            <person name="Karnachuk O."/>
            <person name="Ravin N."/>
        </authorList>
    </citation>
    <scope>NUCLEOTIDE SEQUENCE [LARGE SCALE GENOMIC DNA]</scope>
    <source>
        <strain evidence="1 2">OL</strain>
    </source>
</reference>
<name>A0A1Q8QWI0_9FIRM</name>
<sequence>MINYFNVILTQSQAEGQGLINLLALLLQNKSPDHSKLGKGVVLTKEELFLRYHPFSMKRSPSIVLLNLAISPMSIRDLTG</sequence>
<accession>A0A1Q8QWI0</accession>
<keyword evidence="2" id="KW-1185">Reference proteome</keyword>
<gene>
    <name evidence="1" type="ORF">DSOL_2377</name>
</gene>
<evidence type="ECO:0000313" key="2">
    <source>
        <dbReference type="Proteomes" id="UP000186102"/>
    </source>
</evidence>
<dbReference type="Proteomes" id="UP000186102">
    <property type="component" value="Unassembled WGS sequence"/>
</dbReference>
<dbReference type="EMBL" id="MLBF01000015">
    <property type="protein sequence ID" value="OLN31689.1"/>
    <property type="molecule type" value="Genomic_DNA"/>
</dbReference>
<dbReference type="AlphaFoldDB" id="A0A1Q8QWI0"/>
<comment type="caution">
    <text evidence="1">The sequence shown here is derived from an EMBL/GenBank/DDBJ whole genome shotgun (WGS) entry which is preliminary data.</text>
</comment>
<organism evidence="1 2">
    <name type="scientific">Desulfosporosinus metallidurans</name>
    <dbReference type="NCBI Taxonomy" id="1888891"/>
    <lineage>
        <taxon>Bacteria</taxon>
        <taxon>Bacillati</taxon>
        <taxon>Bacillota</taxon>
        <taxon>Clostridia</taxon>
        <taxon>Eubacteriales</taxon>
        <taxon>Desulfitobacteriaceae</taxon>
        <taxon>Desulfosporosinus</taxon>
    </lineage>
</organism>
<protein>
    <submittedName>
        <fullName evidence="1">Uncharacterized protein</fullName>
    </submittedName>
</protein>